<reference evidence="4 5" key="1">
    <citation type="journal article" date="2016" name="Nat. Commun.">
        <title>Thousands of microbial genomes shed light on interconnected biogeochemical processes in an aquifer system.</title>
        <authorList>
            <person name="Anantharaman K."/>
            <person name="Brown C.T."/>
            <person name="Hug L.A."/>
            <person name="Sharon I."/>
            <person name="Castelle C.J."/>
            <person name="Probst A.J."/>
            <person name="Thomas B.C."/>
            <person name="Singh A."/>
            <person name="Wilkins M.J."/>
            <person name="Karaoz U."/>
            <person name="Brodie E.L."/>
            <person name="Williams K.H."/>
            <person name="Hubbard S.S."/>
            <person name="Banfield J.F."/>
        </authorList>
    </citation>
    <scope>NUCLEOTIDE SEQUENCE [LARGE SCALE GENOMIC DNA]</scope>
</reference>
<dbReference type="InterPro" id="IPR026444">
    <property type="entry name" value="Secre_tail"/>
</dbReference>
<keyword evidence="1 2" id="KW-0732">Signal</keyword>
<sequence length="693" mass="74709">MRKILSCLLLGLAISASADSAAQTEWAGGGGVPGPVTDWSYYFASSENIDYYTTWGEFSLVYESVEHLVASDFEYAIDVYAADIDDDEDVDILGAAWGADDIAWWENRNGLGTSWTRHTVDGDFDGAYSVHAADIDGDDDLDILGAGLDCGDIVWWENDGTGGGWLEHEVDGAFDGASCAYAADFDGDDDLDVLGAASEADEVTWWENTDGSGMSWTEHAVQSGYDCPYSVHAADVDGDDDTDILGAALYGYDITWWENTDGSGTSWTAHHVDQVIQASSVYAADVDGDEDLDIIGTSSWDDEIAWWENLDGSGSTWTKHSISHGIGGACSAYAADIDGDDDIDGLCAASSSYDIIWWENDDGSGTSWTIHLVDGDVISAASVYAADINGDEALDVAGAVWGNDPISWWELIGIASTGWLKSSILDTETQPVWGIIRWTADVPAETSLTVEVRAGSAPGQMGTWTEVDSSGDDLSDYIADGKRYFQYQITLDSYDNEANPTFEYIIIYWSGVGVELAELSADSTDNGILVNWTVTGDIPSWIQVLREVDGEIAPLHADALPGSATLYLDRGVEPGVDYRYWLDVTEADGTVCRLGPTEAVRIEPEGLALSLSEPYPSPASDTVTIAFTLPDDGPMELAVYDLAGRRVATLVNGEVTAGRHEVVWDCSLSQSGVYLYRLKTAEDALVKRLIISR</sequence>
<dbReference type="NCBIfam" id="TIGR04183">
    <property type="entry name" value="Por_Secre_tail"/>
    <property type="match status" value="1"/>
</dbReference>
<dbReference type="AlphaFoldDB" id="A0A1F5EXC2"/>
<dbReference type="SUPFAM" id="SSF69318">
    <property type="entry name" value="Integrin alpha N-terminal domain"/>
    <property type="match status" value="1"/>
</dbReference>
<comment type="caution">
    <text evidence="4">The sequence shown here is derived from an EMBL/GenBank/DDBJ whole genome shotgun (WGS) entry which is preliminary data.</text>
</comment>
<evidence type="ECO:0000313" key="5">
    <source>
        <dbReference type="Proteomes" id="UP000177187"/>
    </source>
</evidence>
<dbReference type="STRING" id="1817816.A2Y64_08980"/>
<dbReference type="Proteomes" id="UP000177187">
    <property type="component" value="Unassembled WGS sequence"/>
</dbReference>
<protein>
    <recommendedName>
        <fullName evidence="3">Secretion system C-terminal sorting domain-containing protein</fullName>
    </recommendedName>
</protein>
<dbReference type="Gene3D" id="2.60.40.4070">
    <property type="match status" value="1"/>
</dbReference>
<dbReference type="Pfam" id="PF18962">
    <property type="entry name" value="Por_Secre_tail"/>
    <property type="match status" value="1"/>
</dbReference>
<dbReference type="InterPro" id="IPR013517">
    <property type="entry name" value="FG-GAP"/>
</dbReference>
<accession>A0A1F5EXC2</accession>
<gene>
    <name evidence="4" type="ORF">A2Y64_08980</name>
</gene>
<dbReference type="InterPro" id="IPR028994">
    <property type="entry name" value="Integrin_alpha_N"/>
</dbReference>
<evidence type="ECO:0000259" key="3">
    <source>
        <dbReference type="Pfam" id="PF18962"/>
    </source>
</evidence>
<dbReference type="Pfam" id="PF13517">
    <property type="entry name" value="FG-GAP_3"/>
    <property type="match status" value="3"/>
</dbReference>
<feature type="signal peptide" evidence="2">
    <location>
        <begin position="1"/>
        <end position="18"/>
    </location>
</feature>
<organism evidence="4 5">
    <name type="scientific">Candidatus Coatesbacteria bacterium RBG_13_66_14</name>
    <dbReference type="NCBI Taxonomy" id="1817816"/>
    <lineage>
        <taxon>Bacteria</taxon>
        <taxon>Candidatus Coatesiibacteriota</taxon>
    </lineage>
</organism>
<name>A0A1F5EXC2_9BACT</name>
<evidence type="ECO:0000313" key="4">
    <source>
        <dbReference type="EMBL" id="OGD72078.1"/>
    </source>
</evidence>
<proteinExistence type="predicted"/>
<dbReference type="PANTHER" id="PTHR44103:SF1">
    <property type="entry name" value="PROPROTEIN CONVERTASE P"/>
    <property type="match status" value="1"/>
</dbReference>
<evidence type="ECO:0000256" key="2">
    <source>
        <dbReference type="SAM" id="SignalP"/>
    </source>
</evidence>
<feature type="domain" description="Secretion system C-terminal sorting" evidence="3">
    <location>
        <begin position="615"/>
        <end position="691"/>
    </location>
</feature>
<evidence type="ECO:0000256" key="1">
    <source>
        <dbReference type="ARBA" id="ARBA00022729"/>
    </source>
</evidence>
<dbReference type="PANTHER" id="PTHR44103">
    <property type="entry name" value="PROPROTEIN CONVERTASE P"/>
    <property type="match status" value="1"/>
</dbReference>
<feature type="chain" id="PRO_5009518417" description="Secretion system C-terminal sorting domain-containing protein" evidence="2">
    <location>
        <begin position="19"/>
        <end position="693"/>
    </location>
</feature>
<dbReference type="EMBL" id="MFAF01000132">
    <property type="protein sequence ID" value="OGD72078.1"/>
    <property type="molecule type" value="Genomic_DNA"/>
</dbReference>